<feature type="non-terminal residue" evidence="1">
    <location>
        <position position="483"/>
    </location>
</feature>
<gene>
    <name evidence="1" type="ORF">DHETER_LOCUS5565</name>
</gene>
<organism evidence="1 2">
    <name type="scientific">Dentiscutata heterogama</name>
    <dbReference type="NCBI Taxonomy" id="1316150"/>
    <lineage>
        <taxon>Eukaryota</taxon>
        <taxon>Fungi</taxon>
        <taxon>Fungi incertae sedis</taxon>
        <taxon>Mucoromycota</taxon>
        <taxon>Glomeromycotina</taxon>
        <taxon>Glomeromycetes</taxon>
        <taxon>Diversisporales</taxon>
        <taxon>Gigasporaceae</taxon>
        <taxon>Dentiscutata</taxon>
    </lineage>
</organism>
<comment type="caution">
    <text evidence="1">The sequence shown here is derived from an EMBL/GenBank/DDBJ whole genome shotgun (WGS) entry which is preliminary data.</text>
</comment>
<protein>
    <submittedName>
        <fullName evidence="1">5753_t:CDS:1</fullName>
    </submittedName>
</protein>
<evidence type="ECO:0000313" key="1">
    <source>
        <dbReference type="EMBL" id="CAG8559130.1"/>
    </source>
</evidence>
<accession>A0ACA9M011</accession>
<sequence>DEYLDENTLVFVVHYIGGRENSSKKKQYKIKIGWIVIGYPEKVIFEQRNNERNCEKMIRVEIENNHSYRCSINPSSSSGCKLGIKVLSIIDVRNTRSQLLKVKWTNCKKFKLNTDCIDDYKKLTVPEDEDRKTLSLILKNCGKIKERYKFEFLKENISNEFYLTCYGNNLMKALIELKEDKWIRILGGECVDKCVQENNHLISKISLLSIIFDNFNELSENHPAFISSTLSKIGFVVPSTKVNSKSTSSHLSSYGKYYHLYNTSFLDILTSILWDHWINFQKSFQINFQKFQESHPPFQNLIVIPFQDLIVKPVIDFYDVGHSTTILAIPLPNFASYPKKYNFWKELLKPNYPSYSTDPNDPWNLATTYNTIDPNGTIEENSSLIEPPTATTNMFMLMGSAIAAVYIMLTDKWTGYKKPYISKALNEVLLLPEEQPSLKNIEGAVKELPNLRGRPEVLVITAAESNSNDLLEVYKFESLDAAA</sequence>
<dbReference type="Proteomes" id="UP000789702">
    <property type="component" value="Unassembled WGS sequence"/>
</dbReference>
<dbReference type="EMBL" id="CAJVPU010006294">
    <property type="protein sequence ID" value="CAG8559130.1"/>
    <property type="molecule type" value="Genomic_DNA"/>
</dbReference>
<keyword evidence="2" id="KW-1185">Reference proteome</keyword>
<evidence type="ECO:0000313" key="2">
    <source>
        <dbReference type="Proteomes" id="UP000789702"/>
    </source>
</evidence>
<proteinExistence type="predicted"/>
<feature type="non-terminal residue" evidence="1">
    <location>
        <position position="1"/>
    </location>
</feature>
<name>A0ACA9M011_9GLOM</name>
<reference evidence="1" key="1">
    <citation type="submission" date="2021-06" db="EMBL/GenBank/DDBJ databases">
        <authorList>
            <person name="Kallberg Y."/>
            <person name="Tangrot J."/>
            <person name="Rosling A."/>
        </authorList>
    </citation>
    <scope>NUCLEOTIDE SEQUENCE</scope>
    <source>
        <strain evidence="1">IL203A</strain>
    </source>
</reference>